<dbReference type="AlphaFoldDB" id="A0A9E6TXW6"/>
<sequence>MDEGLAEMIDSGKFSIDVDLNNQAICGWYAGADGQTTVSLYHRSLCLGTVACDQPRPDVVAAGYHADGACGFSFPGGRYALQPGNIYKIVIANASARIEQWRLYGVQADWHSRFVVHELLPRHEYAYLASDTESVLAQSCDLIAYKNLMIRLRRGKRGVSGRGKFVGMDYPHAASDFTHFRFLSESLLPFWLEFLDARYLWSLVDTFADYGTAEERLGALAVSNYMYAERFFQSRQCIFDDVEKPDERKVFRPQLPYWGGMKTNQLAEDDAMDVFFTRNIEILACAPLVRRVFFELMRRSAAEAGSGLGFNLAHSQYFRELFAVYEREYFS</sequence>
<protein>
    <submittedName>
        <fullName evidence="1">Uncharacterized protein</fullName>
    </submittedName>
</protein>
<reference evidence="1 2" key="1">
    <citation type="journal article" date="2020" name="Microorganisms">
        <title>Reliable Identification of Environmental Pseudomonas Isolates Using the rpoD Gene.</title>
        <authorList>
            <consortium name="The Broad Institute Genome Sequencing Platform"/>
            <person name="Girard L."/>
            <person name="Lood C."/>
            <person name="Rokni-Zadeh H."/>
            <person name="van Noort V."/>
            <person name="Lavigne R."/>
            <person name="De Mot R."/>
        </authorList>
    </citation>
    <scope>NUCLEOTIDE SEQUENCE [LARGE SCALE GENOMIC DNA]</scope>
    <source>
        <strain evidence="1 2">RW9S1A</strain>
    </source>
</reference>
<dbReference type="KEGG" id="pxn:HU772_006945"/>
<dbReference type="RefSeq" id="WP_186655997.1">
    <property type="nucleotide sequence ID" value="NZ_CP077095.1"/>
</dbReference>
<accession>A0A9E6TXW6</accession>
<dbReference type="Proteomes" id="UP000633418">
    <property type="component" value="Chromosome"/>
</dbReference>
<organism evidence="1 2">
    <name type="scientific">Pseudomonas xantholysinigenes</name>
    <dbReference type="NCBI Taxonomy" id="2745490"/>
    <lineage>
        <taxon>Bacteria</taxon>
        <taxon>Pseudomonadati</taxon>
        <taxon>Pseudomonadota</taxon>
        <taxon>Gammaproteobacteria</taxon>
        <taxon>Pseudomonadales</taxon>
        <taxon>Pseudomonadaceae</taxon>
        <taxon>Pseudomonas</taxon>
    </lineage>
</organism>
<gene>
    <name evidence="1" type="ORF">HU772_006945</name>
</gene>
<keyword evidence="2" id="KW-1185">Reference proteome</keyword>
<proteinExistence type="predicted"/>
<reference evidence="1 2" key="2">
    <citation type="journal article" date="2021" name="Microorganisms">
        <title>The Ever-Expanding Pseudomonas Genus: Description of 43 New Species and Partition of the Pseudomonas putida Group.</title>
        <authorList>
            <person name="Girard L."/>
            <person name="Lood C."/>
            <person name="Hofte M."/>
            <person name="Vandamme P."/>
            <person name="Rokni-Zadeh H."/>
            <person name="van Noort V."/>
            <person name="Lavigne R."/>
            <person name="De Mot R."/>
        </authorList>
    </citation>
    <scope>NUCLEOTIDE SEQUENCE [LARGE SCALE GENOMIC DNA]</scope>
    <source>
        <strain evidence="1 2">RW9S1A</strain>
    </source>
</reference>
<dbReference type="EMBL" id="CP077095">
    <property type="protein sequence ID" value="QXI39818.1"/>
    <property type="molecule type" value="Genomic_DNA"/>
</dbReference>
<evidence type="ECO:0000313" key="2">
    <source>
        <dbReference type="Proteomes" id="UP000633418"/>
    </source>
</evidence>
<evidence type="ECO:0000313" key="1">
    <source>
        <dbReference type="EMBL" id="QXI39818.1"/>
    </source>
</evidence>
<name>A0A9E6TXW6_9PSED</name>